<organism evidence="2 3">
    <name type="scientific">Mycobacterium kansasii</name>
    <dbReference type="NCBI Taxonomy" id="1768"/>
    <lineage>
        <taxon>Bacteria</taxon>
        <taxon>Bacillati</taxon>
        <taxon>Actinomycetota</taxon>
        <taxon>Actinomycetes</taxon>
        <taxon>Mycobacteriales</taxon>
        <taxon>Mycobacteriaceae</taxon>
        <taxon>Mycobacterium</taxon>
    </lineage>
</organism>
<dbReference type="AlphaFoldDB" id="A0A1V3XE22"/>
<accession>A0A1V3XE22</accession>
<protein>
    <submittedName>
        <fullName evidence="2">Uncharacterized protein</fullName>
    </submittedName>
</protein>
<sequence>MSAVAGRVVGSRGKERGTLETHQGQRPFTGERAKPNLIAYKRRRAAGDLVAWLRWSMVHKEAKPKR</sequence>
<dbReference type="Proteomes" id="UP000188532">
    <property type="component" value="Unassembled WGS sequence"/>
</dbReference>
<name>A0A1V3XE22_MYCKA</name>
<dbReference type="EMBL" id="MVBN01000003">
    <property type="protein sequence ID" value="OOK77340.1"/>
    <property type="molecule type" value="Genomic_DNA"/>
</dbReference>
<evidence type="ECO:0000313" key="2">
    <source>
        <dbReference type="EMBL" id="OOK77340.1"/>
    </source>
</evidence>
<evidence type="ECO:0000313" key="3">
    <source>
        <dbReference type="Proteomes" id="UP000188532"/>
    </source>
</evidence>
<feature type="region of interest" description="Disordered" evidence="1">
    <location>
        <begin position="1"/>
        <end position="34"/>
    </location>
</feature>
<comment type="caution">
    <text evidence="2">The sequence shown here is derived from an EMBL/GenBank/DDBJ whole genome shotgun (WGS) entry which is preliminary data.</text>
</comment>
<evidence type="ECO:0000256" key="1">
    <source>
        <dbReference type="SAM" id="MobiDB-lite"/>
    </source>
</evidence>
<gene>
    <name evidence="2" type="ORF">BZL29_3588</name>
</gene>
<proteinExistence type="predicted"/>
<reference evidence="2 3" key="1">
    <citation type="submission" date="2017-02" db="EMBL/GenBank/DDBJ databases">
        <title>Complete genome sequences of Mycobacterium kansasii strains isolated from rhesus macaques.</title>
        <authorList>
            <person name="Panda A."/>
            <person name="Nagaraj S."/>
            <person name="Zhao X."/>
            <person name="Tettelin H."/>
            <person name="Detolla L.J."/>
        </authorList>
    </citation>
    <scope>NUCLEOTIDE SEQUENCE [LARGE SCALE GENOMIC DNA]</scope>
    <source>
        <strain evidence="2 3">11-3469</strain>
    </source>
</reference>